<feature type="signal peptide" evidence="2">
    <location>
        <begin position="1"/>
        <end position="24"/>
    </location>
</feature>
<dbReference type="InterPro" id="IPR011757">
    <property type="entry name" value="Lytic_transglycosylase_MltB"/>
</dbReference>
<dbReference type="InterPro" id="IPR043426">
    <property type="entry name" value="MltB-like"/>
</dbReference>
<evidence type="ECO:0000256" key="1">
    <source>
        <dbReference type="PIRSR" id="PIRSR611757-1"/>
    </source>
</evidence>
<dbReference type="PANTHER" id="PTHR30163">
    <property type="entry name" value="MEMBRANE-BOUND LYTIC MUREIN TRANSGLYCOSYLASE B"/>
    <property type="match status" value="1"/>
</dbReference>
<dbReference type="GO" id="GO:0009253">
    <property type="term" value="P:peptidoglycan catabolic process"/>
    <property type="evidence" value="ECO:0007669"/>
    <property type="project" value="TreeGrafter"/>
</dbReference>
<reference evidence="4 5" key="1">
    <citation type="submission" date="2018-01" db="EMBL/GenBank/DDBJ databases">
        <title>Novel co-symbiosis in the lucinid bivalve Phacoides pectinatus.</title>
        <authorList>
            <person name="Lim S.J."/>
            <person name="Davis B.G."/>
            <person name="Gill D.E."/>
            <person name="Engel A.S."/>
            <person name="Anderson L.C."/>
            <person name="Campbell B.J."/>
        </authorList>
    </citation>
    <scope>NUCLEOTIDE SEQUENCE [LARGE SCALE GENOMIC DNA]</scope>
    <source>
        <strain evidence="4">N3_P5</strain>
    </source>
</reference>
<dbReference type="GO" id="GO:0008933">
    <property type="term" value="F:peptidoglycan lytic transglycosylase activity"/>
    <property type="evidence" value="ECO:0007669"/>
    <property type="project" value="TreeGrafter"/>
</dbReference>
<dbReference type="AlphaFoldDB" id="A0A6N4DX81"/>
<dbReference type="FunFam" id="1.10.8.350:FF:000001">
    <property type="entry name" value="Lytic murein transglycosylase B"/>
    <property type="match status" value="1"/>
</dbReference>
<accession>A0A6N4DX81</accession>
<dbReference type="Gene3D" id="1.10.8.350">
    <property type="entry name" value="Bacterial muramidase"/>
    <property type="match status" value="1"/>
</dbReference>
<organism evidence="4 5">
    <name type="scientific">Candidatus Sedimenticola endophacoides</name>
    <dbReference type="NCBI Taxonomy" id="2548426"/>
    <lineage>
        <taxon>Bacteria</taxon>
        <taxon>Pseudomonadati</taxon>
        <taxon>Pseudomonadota</taxon>
        <taxon>Gammaproteobacteria</taxon>
        <taxon>Chromatiales</taxon>
        <taxon>Sedimenticolaceae</taxon>
        <taxon>Sedimenticola</taxon>
    </lineage>
</organism>
<dbReference type="SUPFAM" id="SSF53955">
    <property type="entry name" value="Lysozyme-like"/>
    <property type="match status" value="1"/>
</dbReference>
<dbReference type="Pfam" id="PF13406">
    <property type="entry name" value="SLT_2"/>
    <property type="match status" value="1"/>
</dbReference>
<dbReference type="Gene3D" id="1.10.530.10">
    <property type="match status" value="1"/>
</dbReference>
<comment type="caution">
    <text evidence="4">The sequence shown here is derived from an EMBL/GenBank/DDBJ whole genome shotgun (WGS) entry which is preliminary data.</text>
</comment>
<dbReference type="NCBIfam" id="TIGR02282">
    <property type="entry name" value="MltB"/>
    <property type="match status" value="1"/>
</dbReference>
<name>A0A6N4DX81_9GAMM</name>
<evidence type="ECO:0000259" key="3">
    <source>
        <dbReference type="Pfam" id="PF13406"/>
    </source>
</evidence>
<evidence type="ECO:0000313" key="5">
    <source>
        <dbReference type="Proteomes" id="UP000250928"/>
    </source>
</evidence>
<keyword evidence="2" id="KW-0732">Signal</keyword>
<feature type="domain" description="Transglycosylase SLT" evidence="3">
    <location>
        <begin position="30"/>
        <end position="321"/>
    </location>
</feature>
<feature type="active site" evidence="1">
    <location>
        <position position="126"/>
    </location>
</feature>
<sequence>MDTTTLKTALLGLLIAGATPAALAGPPPGFEQEIAGFIQRMADKHGFETSHLREMITPGRYRQGIVDAISRPSEAKPWHQYRPIFVTDSRTRQGVEFWNENQTLLSEAEARYGVPAEIIVAIIGVESRYGRHTGSYPVLDALTTLGFGYPRRGKFFQGELEAFLLLCQEEGLDPAQAQGSYAGALGQAQFIPSSYRAYAIDFDRDGKRDLWHNNADVIGSVAAYFKDHGWRPGEPVTHRLEGGGKAHHRFSKAGMKPSLTLSELREAGIELTTDLPGDTLASLVRLKLDRGEEYWLGLHNFYVITRYNHSNHYAMAVYQLSRAIRQARAEADPS</sequence>
<evidence type="ECO:0000313" key="4">
    <source>
        <dbReference type="EMBL" id="PUE02252.1"/>
    </source>
</evidence>
<dbReference type="EMBL" id="PQCO01000184">
    <property type="protein sequence ID" value="PUE02252.1"/>
    <property type="molecule type" value="Genomic_DNA"/>
</dbReference>
<dbReference type="Proteomes" id="UP000250928">
    <property type="component" value="Unassembled WGS sequence"/>
</dbReference>
<dbReference type="InterPro" id="IPR023346">
    <property type="entry name" value="Lysozyme-like_dom_sf"/>
</dbReference>
<proteinExistence type="predicted"/>
<evidence type="ECO:0000256" key="2">
    <source>
        <dbReference type="SAM" id="SignalP"/>
    </source>
</evidence>
<feature type="chain" id="PRO_5026648858" evidence="2">
    <location>
        <begin position="25"/>
        <end position="334"/>
    </location>
</feature>
<dbReference type="CDD" id="cd13399">
    <property type="entry name" value="Slt35-like"/>
    <property type="match status" value="1"/>
</dbReference>
<dbReference type="InterPro" id="IPR031304">
    <property type="entry name" value="SLT_2"/>
</dbReference>
<gene>
    <name evidence="4" type="primary">mltB</name>
    <name evidence="4" type="ORF">C3L24_06355</name>
</gene>
<dbReference type="PANTHER" id="PTHR30163:SF9">
    <property type="entry name" value="MEMBRANE-BOUND LYTIC MUREIN TRANSGLYCOSYLASE B"/>
    <property type="match status" value="1"/>
</dbReference>
<protein>
    <submittedName>
        <fullName evidence="4">Lytic murein transglycosylase B</fullName>
    </submittedName>
</protein>